<sequence length="109" mass="12867">MTDNIDMQFDENDAIKFIRRYMPDDISNRYDDDEILNIIDMIWDYYEDNGLLEISTSNDSDNINGTEIQPLMDYVNKMLSKDKLAVVDKDHVRYIVEGELEYEKSIGLE</sequence>
<proteinExistence type="predicted"/>
<name>A0AC61S3N0_9BACT</name>
<accession>A0AC61S3N0</accession>
<protein>
    <submittedName>
        <fullName evidence="1">Uncharacterized protein</fullName>
    </submittedName>
</protein>
<evidence type="ECO:0000313" key="2">
    <source>
        <dbReference type="Proteomes" id="UP000305401"/>
    </source>
</evidence>
<reference evidence="1" key="1">
    <citation type="submission" date="2019-04" db="EMBL/GenBank/DDBJ databases">
        <title>Microbes associate with the intestines of laboratory mice.</title>
        <authorList>
            <person name="Navarre W."/>
            <person name="Wong E."/>
            <person name="Huang K.C."/>
            <person name="Tropini C."/>
            <person name="Ng K."/>
            <person name="Yu B."/>
        </authorList>
    </citation>
    <scope>NUCLEOTIDE SEQUENCE</scope>
    <source>
        <strain evidence="1">NM86_A22</strain>
    </source>
</reference>
<comment type="caution">
    <text evidence="1">The sequence shown here is derived from an EMBL/GenBank/DDBJ whole genome shotgun (WGS) entry which is preliminary data.</text>
</comment>
<dbReference type="EMBL" id="SSTG01000136">
    <property type="protein sequence ID" value="THG45306.1"/>
    <property type="molecule type" value="Genomic_DNA"/>
</dbReference>
<organism evidence="1 2">
    <name type="scientific">Muribaculum caecicola</name>
    <dbReference type="NCBI Taxonomy" id="3038144"/>
    <lineage>
        <taxon>Bacteria</taxon>
        <taxon>Pseudomonadati</taxon>
        <taxon>Bacteroidota</taxon>
        <taxon>Bacteroidia</taxon>
        <taxon>Bacteroidales</taxon>
        <taxon>Muribaculaceae</taxon>
        <taxon>Muribaculum</taxon>
    </lineage>
</organism>
<keyword evidence="2" id="KW-1185">Reference proteome</keyword>
<gene>
    <name evidence="1" type="ORF">E5990_09090</name>
</gene>
<dbReference type="Proteomes" id="UP000305401">
    <property type="component" value="Unassembled WGS sequence"/>
</dbReference>
<evidence type="ECO:0000313" key="1">
    <source>
        <dbReference type="EMBL" id="THG45306.1"/>
    </source>
</evidence>